<name>A0ABY7ISN2_STRNI</name>
<gene>
    <name evidence="2" type="ORF">STRLI_006288</name>
</gene>
<sequence>MWKIAAHSDPFGPPRWLATFDSNTPTGR</sequence>
<organism evidence="2 3">
    <name type="scientific">Streptomyces nigrescens</name>
    <dbReference type="NCBI Taxonomy" id="1920"/>
    <lineage>
        <taxon>Bacteria</taxon>
        <taxon>Bacillati</taxon>
        <taxon>Actinomycetota</taxon>
        <taxon>Actinomycetes</taxon>
        <taxon>Kitasatosporales</taxon>
        <taxon>Streptomycetaceae</taxon>
        <taxon>Streptomyces</taxon>
    </lineage>
</organism>
<dbReference type="Pfam" id="PF03771">
    <property type="entry name" value="SPDY"/>
    <property type="match status" value="1"/>
</dbReference>
<evidence type="ECO:0000259" key="1">
    <source>
        <dbReference type="Pfam" id="PF03771"/>
    </source>
</evidence>
<dbReference type="Proteomes" id="UP001210609">
    <property type="component" value="Chromosome"/>
</dbReference>
<protein>
    <submittedName>
        <fullName evidence="2">DUF317 domain-containing protein</fullName>
    </submittedName>
</protein>
<dbReference type="RefSeq" id="WP_229838325.1">
    <property type="nucleotide sequence ID" value="NZ_BLIP01000002.1"/>
</dbReference>
<evidence type="ECO:0000313" key="2">
    <source>
        <dbReference type="EMBL" id="WAU01952.1"/>
    </source>
</evidence>
<dbReference type="EMBL" id="CP114202">
    <property type="protein sequence ID" value="WAU01952.1"/>
    <property type="molecule type" value="Genomic_DNA"/>
</dbReference>
<feature type="domain" description="DUF317" evidence="1">
    <location>
        <begin position="1"/>
        <end position="26"/>
    </location>
</feature>
<proteinExistence type="predicted"/>
<evidence type="ECO:0000313" key="3">
    <source>
        <dbReference type="Proteomes" id="UP001210609"/>
    </source>
</evidence>
<accession>A0ABY7ISN2</accession>
<dbReference type="InterPro" id="IPR005523">
    <property type="entry name" value="DUF317_SPDY"/>
</dbReference>
<reference evidence="2 3" key="1">
    <citation type="submission" date="2022-12" db="EMBL/GenBank/DDBJ databases">
        <authorList>
            <person name="Ruckert C."/>
            <person name="Busche T."/>
            <person name="Kalinowski J."/>
            <person name="Wittmann C."/>
        </authorList>
    </citation>
    <scope>NUCLEOTIDE SEQUENCE [LARGE SCALE GENOMIC DNA]</scope>
    <source>
        <strain evidence="2 3">DSM 40555</strain>
    </source>
</reference>
<keyword evidence="3" id="KW-1185">Reference proteome</keyword>